<reference evidence="2 3" key="1">
    <citation type="submission" date="2016-11" db="EMBL/GenBank/DDBJ databases">
        <title>Study of marine rhodopsin-containing bacteria.</title>
        <authorList>
            <person name="Yoshizawa S."/>
            <person name="Kumagai Y."/>
            <person name="Kogure K."/>
        </authorList>
    </citation>
    <scope>NUCLEOTIDE SEQUENCE [LARGE SCALE GENOMIC DNA]</scope>
    <source>
        <strain evidence="2 3">SG-29</strain>
    </source>
</reference>
<evidence type="ECO:0000313" key="2">
    <source>
        <dbReference type="EMBL" id="OZC03501.1"/>
    </source>
</evidence>
<proteinExistence type="predicted"/>
<keyword evidence="3" id="KW-1185">Reference proteome</keyword>
<comment type="caution">
    <text evidence="2">The sequence shown here is derived from an EMBL/GenBank/DDBJ whole genome shotgun (WGS) entry which is preliminary data.</text>
</comment>
<dbReference type="PROSITE" id="PS51257">
    <property type="entry name" value="PROKAR_LIPOPROTEIN"/>
    <property type="match status" value="1"/>
</dbReference>
<dbReference type="EMBL" id="MQWB01000001">
    <property type="protein sequence ID" value="OZC03501.1"/>
    <property type="molecule type" value="Genomic_DNA"/>
</dbReference>
<dbReference type="Proteomes" id="UP000216446">
    <property type="component" value="Unassembled WGS sequence"/>
</dbReference>
<dbReference type="InParanoid" id="A0A259U0J8"/>
<evidence type="ECO:0000313" key="3">
    <source>
        <dbReference type="Proteomes" id="UP000216446"/>
    </source>
</evidence>
<evidence type="ECO:0000256" key="1">
    <source>
        <dbReference type="SAM" id="SignalP"/>
    </source>
</evidence>
<gene>
    <name evidence="2" type="ORF">BSZ36_11220</name>
</gene>
<accession>A0A259U0J8</accession>
<feature type="chain" id="PRO_5013351284" evidence="1">
    <location>
        <begin position="20"/>
        <end position="144"/>
    </location>
</feature>
<organism evidence="2 3">
    <name type="scientific">Rubricoccus marinus</name>
    <dbReference type="NCBI Taxonomy" id="716817"/>
    <lineage>
        <taxon>Bacteria</taxon>
        <taxon>Pseudomonadati</taxon>
        <taxon>Rhodothermota</taxon>
        <taxon>Rhodothermia</taxon>
        <taxon>Rhodothermales</taxon>
        <taxon>Rubricoccaceae</taxon>
        <taxon>Rubricoccus</taxon>
    </lineage>
</organism>
<dbReference type="RefSeq" id="WP_094548928.1">
    <property type="nucleotide sequence ID" value="NZ_MQWB01000001.1"/>
</dbReference>
<name>A0A259U0J8_9BACT</name>
<dbReference type="OrthoDB" id="574724at2"/>
<feature type="signal peptide" evidence="1">
    <location>
        <begin position="1"/>
        <end position="19"/>
    </location>
</feature>
<keyword evidence="1" id="KW-0732">Signal</keyword>
<dbReference type="AlphaFoldDB" id="A0A259U0J8"/>
<protein>
    <submittedName>
        <fullName evidence="2">Uncharacterized protein</fullName>
    </submittedName>
</protein>
<sequence>MIGFSRSALLLGAAVFVLAGCRTESTDATSPEAQASGEADTTEVASTFEISAPERVQGASQRTREVNLVSQTDDETACYLVVENAGTMEMLMAEKDLCGITYEFEGERVKITQEDATVRAVSCAGDPDCPDTETVPLVVQVERR</sequence>